<comment type="caution">
    <text evidence="2">The sequence shown here is derived from an EMBL/GenBank/DDBJ whole genome shotgun (WGS) entry which is preliminary data.</text>
</comment>
<accession>A0ABR6XRA7</accession>
<dbReference type="Pfam" id="PF19806">
    <property type="entry name" value="DUF6289"/>
    <property type="match status" value="1"/>
</dbReference>
<sequence>MKNIKSIALASTLIAGAIISAVAFAQPKYPFTRTYYSDASHTTIVGFYTQGCTSSGSSGQVTNYYETIEDESRPCWKRGWEE</sequence>
<gene>
    <name evidence="2" type="ORF">H8K33_10710</name>
</gene>
<organism evidence="2 3">
    <name type="scientific">Undibacterium amnicola</name>
    <dbReference type="NCBI Taxonomy" id="1834038"/>
    <lineage>
        <taxon>Bacteria</taxon>
        <taxon>Pseudomonadati</taxon>
        <taxon>Pseudomonadota</taxon>
        <taxon>Betaproteobacteria</taxon>
        <taxon>Burkholderiales</taxon>
        <taxon>Oxalobacteraceae</taxon>
        <taxon>Undibacterium</taxon>
    </lineage>
</organism>
<evidence type="ECO:0000256" key="1">
    <source>
        <dbReference type="SAM" id="SignalP"/>
    </source>
</evidence>
<feature type="chain" id="PRO_5046074392" description="Secreted protein" evidence="1">
    <location>
        <begin position="26"/>
        <end position="82"/>
    </location>
</feature>
<protein>
    <recommendedName>
        <fullName evidence="4">Secreted protein</fullName>
    </recommendedName>
</protein>
<evidence type="ECO:0000313" key="2">
    <source>
        <dbReference type="EMBL" id="MBC3831981.1"/>
    </source>
</evidence>
<dbReference type="EMBL" id="JACOFU010000004">
    <property type="protein sequence ID" value="MBC3831981.1"/>
    <property type="molecule type" value="Genomic_DNA"/>
</dbReference>
<evidence type="ECO:0000313" key="3">
    <source>
        <dbReference type="Proteomes" id="UP000643610"/>
    </source>
</evidence>
<feature type="signal peptide" evidence="1">
    <location>
        <begin position="1"/>
        <end position="25"/>
    </location>
</feature>
<evidence type="ECO:0008006" key="4">
    <source>
        <dbReference type="Google" id="ProtNLM"/>
    </source>
</evidence>
<reference evidence="2 3" key="1">
    <citation type="submission" date="2020-08" db="EMBL/GenBank/DDBJ databases">
        <title>Novel species isolated from subtropical streams in China.</title>
        <authorList>
            <person name="Lu H."/>
        </authorList>
    </citation>
    <scope>NUCLEOTIDE SEQUENCE [LARGE SCALE GENOMIC DNA]</scope>
    <source>
        <strain evidence="2 3">KCTC 52442</strain>
    </source>
</reference>
<proteinExistence type="predicted"/>
<keyword evidence="3" id="KW-1185">Reference proteome</keyword>
<dbReference type="RefSeq" id="WP_186891034.1">
    <property type="nucleotide sequence ID" value="NZ_JACOFU010000004.1"/>
</dbReference>
<dbReference type="Proteomes" id="UP000643610">
    <property type="component" value="Unassembled WGS sequence"/>
</dbReference>
<keyword evidence="1" id="KW-0732">Signal</keyword>
<dbReference type="InterPro" id="IPR046256">
    <property type="entry name" value="DUF6289"/>
</dbReference>
<name>A0ABR6XRA7_9BURK</name>